<protein>
    <submittedName>
        <fullName evidence="1">Uncharacterized protein</fullName>
    </submittedName>
</protein>
<name>A0A426Z007_ENSVE</name>
<dbReference type="Proteomes" id="UP000287651">
    <property type="component" value="Unassembled WGS sequence"/>
</dbReference>
<evidence type="ECO:0000313" key="1">
    <source>
        <dbReference type="EMBL" id="RRT57302.1"/>
    </source>
</evidence>
<gene>
    <name evidence="1" type="ORF">B296_00002874</name>
</gene>
<dbReference type="AlphaFoldDB" id="A0A426Z007"/>
<organism evidence="1 2">
    <name type="scientific">Ensete ventricosum</name>
    <name type="common">Abyssinian banana</name>
    <name type="synonym">Musa ensete</name>
    <dbReference type="NCBI Taxonomy" id="4639"/>
    <lineage>
        <taxon>Eukaryota</taxon>
        <taxon>Viridiplantae</taxon>
        <taxon>Streptophyta</taxon>
        <taxon>Embryophyta</taxon>
        <taxon>Tracheophyta</taxon>
        <taxon>Spermatophyta</taxon>
        <taxon>Magnoliopsida</taxon>
        <taxon>Liliopsida</taxon>
        <taxon>Zingiberales</taxon>
        <taxon>Musaceae</taxon>
        <taxon>Ensete</taxon>
    </lineage>
</organism>
<reference evidence="1 2" key="1">
    <citation type="journal article" date="2014" name="Agronomy (Basel)">
        <title>A Draft Genome Sequence for Ensete ventricosum, the Drought-Tolerant Tree Against Hunger.</title>
        <authorList>
            <person name="Harrison J."/>
            <person name="Moore K.A."/>
            <person name="Paszkiewicz K."/>
            <person name="Jones T."/>
            <person name="Grant M."/>
            <person name="Ambacheew D."/>
            <person name="Muzemil S."/>
            <person name="Studholme D.J."/>
        </authorList>
    </citation>
    <scope>NUCLEOTIDE SEQUENCE [LARGE SCALE GENOMIC DNA]</scope>
</reference>
<proteinExistence type="predicted"/>
<comment type="caution">
    <text evidence="1">The sequence shown here is derived from an EMBL/GenBank/DDBJ whole genome shotgun (WGS) entry which is preliminary data.</text>
</comment>
<sequence>MVEVCWIIASSSSRFFLQSEFASRRDLIRLGDRPNLNSSKRARNLASIRVSKASNLASNKPTDVMTWLISIGRWQPSDLSPKAAAMVEEEEGSSDVGCGCAATSWLRVAWLQQGCDCNRRKTRQRCARLLRRRIAAIRSERPLLVMFNSLLATIKIVGNKILLRLRWMRAAVEGIREVGFEMSRFFSCCWVSGMKQLGGLVAERDRWLKAKGCGRLLFDAIATAVWDGYRF</sequence>
<dbReference type="EMBL" id="AMZH03009224">
    <property type="protein sequence ID" value="RRT57302.1"/>
    <property type="molecule type" value="Genomic_DNA"/>
</dbReference>
<accession>A0A426Z007</accession>
<evidence type="ECO:0000313" key="2">
    <source>
        <dbReference type="Proteomes" id="UP000287651"/>
    </source>
</evidence>